<reference evidence="9 10" key="1">
    <citation type="submission" date="2014-09" db="EMBL/GenBank/DDBJ databases">
        <title>Xanthomonadaceae 3.5X direct submission.</title>
        <authorList>
            <person name="Fang T."/>
            <person name="Wang H."/>
        </authorList>
    </citation>
    <scope>NUCLEOTIDE SEQUENCE [LARGE SCALE GENOMIC DNA]</scope>
    <source>
        <strain evidence="9 10">3.5X</strain>
    </source>
</reference>
<feature type="transmembrane region" description="Helical" evidence="7">
    <location>
        <begin position="285"/>
        <end position="303"/>
    </location>
</feature>
<dbReference type="InterPro" id="IPR010290">
    <property type="entry name" value="TM_effector"/>
</dbReference>
<feature type="transmembrane region" description="Helical" evidence="7">
    <location>
        <begin position="47"/>
        <end position="68"/>
    </location>
</feature>
<evidence type="ECO:0000256" key="1">
    <source>
        <dbReference type="ARBA" id="ARBA00004651"/>
    </source>
</evidence>
<dbReference type="STRING" id="1543381.LF63_0106790"/>
<evidence type="ECO:0000313" key="9">
    <source>
        <dbReference type="EMBL" id="KGI78069.1"/>
    </source>
</evidence>
<dbReference type="InterPro" id="IPR020846">
    <property type="entry name" value="MFS_dom"/>
</dbReference>
<keyword evidence="10" id="KW-1185">Reference proteome</keyword>
<accession>A0A099CWG7</accession>
<evidence type="ECO:0000256" key="7">
    <source>
        <dbReference type="SAM" id="Phobius"/>
    </source>
</evidence>
<keyword evidence="3" id="KW-1003">Cell membrane</keyword>
<evidence type="ECO:0000256" key="5">
    <source>
        <dbReference type="ARBA" id="ARBA00022989"/>
    </source>
</evidence>
<feature type="transmembrane region" description="Helical" evidence="7">
    <location>
        <begin position="309"/>
        <end position="326"/>
    </location>
</feature>
<dbReference type="GO" id="GO:0022857">
    <property type="term" value="F:transmembrane transporter activity"/>
    <property type="evidence" value="ECO:0007669"/>
    <property type="project" value="InterPro"/>
</dbReference>
<keyword evidence="5 7" id="KW-1133">Transmembrane helix</keyword>
<dbReference type="GO" id="GO:0005886">
    <property type="term" value="C:plasma membrane"/>
    <property type="evidence" value="ECO:0007669"/>
    <property type="project" value="UniProtKB-SubCell"/>
</dbReference>
<feature type="transmembrane region" description="Helical" evidence="7">
    <location>
        <begin position="374"/>
        <end position="396"/>
    </location>
</feature>
<dbReference type="HOGENOM" id="CLU_034180_11_2_6"/>
<dbReference type="Proteomes" id="UP000029708">
    <property type="component" value="Unassembled WGS sequence"/>
</dbReference>
<evidence type="ECO:0000259" key="8">
    <source>
        <dbReference type="PROSITE" id="PS50850"/>
    </source>
</evidence>
<dbReference type="AlphaFoldDB" id="A0A099CWG7"/>
<dbReference type="OrthoDB" id="9775268at2"/>
<feature type="transmembrane region" description="Helical" evidence="7">
    <location>
        <begin position="80"/>
        <end position="107"/>
    </location>
</feature>
<dbReference type="Gene3D" id="1.20.1250.20">
    <property type="entry name" value="MFS general substrate transporter like domains"/>
    <property type="match status" value="1"/>
</dbReference>
<keyword evidence="6 7" id="KW-0472">Membrane</keyword>
<feature type="transmembrane region" description="Helical" evidence="7">
    <location>
        <begin position="160"/>
        <end position="185"/>
    </location>
</feature>
<comment type="caution">
    <text evidence="9">The sequence shown here is derived from an EMBL/GenBank/DDBJ whole genome shotgun (WGS) entry which is preliminary data.</text>
</comment>
<feature type="transmembrane region" description="Helical" evidence="7">
    <location>
        <begin position="223"/>
        <end position="244"/>
    </location>
</feature>
<evidence type="ECO:0000256" key="6">
    <source>
        <dbReference type="ARBA" id="ARBA00023136"/>
    </source>
</evidence>
<organism evidence="9 10">
    <name type="scientific">Oleiagrimonas soli</name>
    <dbReference type="NCBI Taxonomy" id="1543381"/>
    <lineage>
        <taxon>Bacteria</taxon>
        <taxon>Pseudomonadati</taxon>
        <taxon>Pseudomonadota</taxon>
        <taxon>Gammaproteobacteria</taxon>
        <taxon>Lysobacterales</taxon>
        <taxon>Rhodanobacteraceae</taxon>
        <taxon>Oleiagrimonas</taxon>
    </lineage>
</organism>
<feature type="transmembrane region" description="Helical" evidence="7">
    <location>
        <begin position="256"/>
        <end position="278"/>
    </location>
</feature>
<dbReference type="InterPro" id="IPR036259">
    <property type="entry name" value="MFS_trans_sf"/>
</dbReference>
<dbReference type="PANTHER" id="PTHR23513">
    <property type="entry name" value="INTEGRAL MEMBRANE EFFLUX PROTEIN-RELATED"/>
    <property type="match status" value="1"/>
</dbReference>
<evidence type="ECO:0000313" key="10">
    <source>
        <dbReference type="Proteomes" id="UP000029708"/>
    </source>
</evidence>
<keyword evidence="2" id="KW-0813">Transport</keyword>
<dbReference type="CDD" id="cd06173">
    <property type="entry name" value="MFS_MefA_like"/>
    <property type="match status" value="1"/>
</dbReference>
<name>A0A099CWG7_9GAMM</name>
<sequence>MSGMFHSLRSYNYRQWSWGALVSNVGTWMQRIGQDWLVLTVLTHHSATAVGTVMALQFGPALLLLPLSGYAADHLDRRKLLLVTQGVAGLLALGLGVVTLTGVVQLWQVYGFALLLGIVTAFDAPARQAFVSDLVDDDILSNAVALNSASFNAARMVGPAIAGVLIAVVGEGWLFIVNAGTYALMMVALGRLRVHELLVEEKPQRTRGGYLSGFHYVWQRPDLMAVLVMLFLLGTFGFNFAIFISTMSVTVFHGGASQYGLLSAAMAAGTMCGALLSARRPFPGMLLMGASAAGFGVSVALAAMMPNAMLFAVVLFFVGLAALTFMTASNSMMQLTTERAMRGRVLALRIAVVMGGTPAGAPMVGWVVDHFGARWALGVGGLSGVVSAGVALAYLIKYRNMRLVREGGRLRLRMQPSPWGVTSVRVAAGERVT</sequence>
<evidence type="ECO:0000256" key="3">
    <source>
        <dbReference type="ARBA" id="ARBA00022475"/>
    </source>
</evidence>
<dbReference type="EMBL" id="JROI01000010">
    <property type="protein sequence ID" value="KGI78069.1"/>
    <property type="molecule type" value="Genomic_DNA"/>
</dbReference>
<dbReference type="PANTHER" id="PTHR23513:SF11">
    <property type="entry name" value="STAPHYLOFERRIN A TRANSPORTER"/>
    <property type="match status" value="1"/>
</dbReference>
<gene>
    <name evidence="9" type="ORF">LF63_0106790</name>
</gene>
<feature type="domain" description="Major facilitator superfamily (MFS) profile" evidence="8">
    <location>
        <begin position="1"/>
        <end position="399"/>
    </location>
</feature>
<comment type="subcellular location">
    <subcellularLocation>
        <location evidence="1">Cell membrane</location>
        <topology evidence="1">Multi-pass membrane protein</topology>
    </subcellularLocation>
</comment>
<dbReference type="PROSITE" id="PS50850">
    <property type="entry name" value="MFS"/>
    <property type="match status" value="1"/>
</dbReference>
<dbReference type="SUPFAM" id="SSF103473">
    <property type="entry name" value="MFS general substrate transporter"/>
    <property type="match status" value="1"/>
</dbReference>
<evidence type="ECO:0000256" key="2">
    <source>
        <dbReference type="ARBA" id="ARBA00022448"/>
    </source>
</evidence>
<keyword evidence="4 7" id="KW-0812">Transmembrane</keyword>
<feature type="transmembrane region" description="Helical" evidence="7">
    <location>
        <begin position="346"/>
        <end position="368"/>
    </location>
</feature>
<protein>
    <submittedName>
        <fullName evidence="9">MFS transporter</fullName>
    </submittedName>
</protein>
<evidence type="ECO:0000256" key="4">
    <source>
        <dbReference type="ARBA" id="ARBA00022692"/>
    </source>
</evidence>
<dbReference type="Pfam" id="PF05977">
    <property type="entry name" value="MFS_3"/>
    <property type="match status" value="1"/>
</dbReference>
<proteinExistence type="predicted"/>